<gene>
    <name evidence="3" type="ORF">H8S62_15930</name>
</gene>
<reference evidence="3" key="1">
    <citation type="submission" date="2020-08" db="EMBL/GenBank/DDBJ databases">
        <title>Genome public.</title>
        <authorList>
            <person name="Liu C."/>
            <person name="Sun Q."/>
        </authorList>
    </citation>
    <scope>NUCLEOTIDE SEQUENCE</scope>
    <source>
        <strain evidence="3">NSJ-52</strain>
    </source>
</reference>
<feature type="domain" description="TIR" evidence="2">
    <location>
        <begin position="16"/>
        <end position="105"/>
    </location>
</feature>
<dbReference type="InterPro" id="IPR035897">
    <property type="entry name" value="Toll_tir_struct_dom_sf"/>
</dbReference>
<dbReference type="SUPFAM" id="SSF52200">
    <property type="entry name" value="Toll/Interleukin receptor TIR domain"/>
    <property type="match status" value="1"/>
</dbReference>
<dbReference type="EMBL" id="JACOPQ010000016">
    <property type="protein sequence ID" value="MBC5738502.1"/>
    <property type="molecule type" value="Genomic_DNA"/>
</dbReference>
<dbReference type="RefSeq" id="WP_155146798.1">
    <property type="nucleotide sequence ID" value="NZ_JACOPQ010000016.1"/>
</dbReference>
<name>A0A8J6J9M0_9FIRM</name>
<dbReference type="AlphaFoldDB" id="A0A8J6J9M0"/>
<dbReference type="Gene3D" id="3.40.50.10140">
    <property type="entry name" value="Toll/interleukin-1 receptor homology (TIR) domain"/>
    <property type="match status" value="1"/>
</dbReference>
<evidence type="ECO:0000313" key="3">
    <source>
        <dbReference type="EMBL" id="MBC5738502.1"/>
    </source>
</evidence>
<evidence type="ECO:0000259" key="2">
    <source>
        <dbReference type="Pfam" id="PF13676"/>
    </source>
</evidence>
<sequence length="529" mass="58834">MAEYKLKFDRAKPYLFISYKSDEKDIIRNNVEYLQTVYGINIWYDEDLTAGRNWNEEALPILRDANCCGVLFFASELALMSPNVAEELKKARRYKKSIIPINFSEASFDTVLDEINRKYNHTAPQDVTNAEFLIDTYLPPTKTYLYLHKTNYYPELIKAIRREASEVSMFDEETITRNTELWNSREHEKTVIAEPPAPLSVETDDKPFPDTGAPDEAETAPEMPGGAHESDGEALPPDADPLPVPSSRKKPHTTTGDITFSIYGQEYTENQSNMMLTVFREVIRRHPEAVDALIGQLTCACAVDYEDAANQNEAMPTYFRGCQTFRLSEAGKQICIGTSYSYSDKLKLIAKLFAITGEDPAVLSGVELPDVRLRAPGSTGASQDAFAAAKPSGRGDMLSYHVYHFDGSGNQSDLMYDVYSAVLERHPDKLDEAAERLTSLSLTDYALSENRGAGMPPYFKTCRTFAVGSRTCCVGFGFGLKDKLIQIVKLLDLCGESSDVLQIDGLELPPMPGRPGRRGGKSGSGPMEL</sequence>
<keyword evidence="4" id="KW-1185">Reference proteome</keyword>
<organism evidence="3 4">
    <name type="scientific">Lawsonibacter faecis</name>
    <dbReference type="NCBI Taxonomy" id="2763052"/>
    <lineage>
        <taxon>Bacteria</taxon>
        <taxon>Bacillati</taxon>
        <taxon>Bacillota</taxon>
        <taxon>Clostridia</taxon>
        <taxon>Eubacteriales</taxon>
        <taxon>Oscillospiraceae</taxon>
        <taxon>Lawsonibacter</taxon>
    </lineage>
</organism>
<feature type="region of interest" description="Disordered" evidence="1">
    <location>
        <begin position="506"/>
        <end position="529"/>
    </location>
</feature>
<dbReference type="Pfam" id="PF13676">
    <property type="entry name" value="TIR_2"/>
    <property type="match status" value="1"/>
</dbReference>
<keyword evidence="3" id="KW-0675">Receptor</keyword>
<comment type="caution">
    <text evidence="3">The sequence shown here is derived from an EMBL/GenBank/DDBJ whole genome shotgun (WGS) entry which is preliminary data.</text>
</comment>
<evidence type="ECO:0000313" key="4">
    <source>
        <dbReference type="Proteomes" id="UP000607645"/>
    </source>
</evidence>
<dbReference type="Proteomes" id="UP000607645">
    <property type="component" value="Unassembled WGS sequence"/>
</dbReference>
<evidence type="ECO:0000256" key="1">
    <source>
        <dbReference type="SAM" id="MobiDB-lite"/>
    </source>
</evidence>
<protein>
    <submittedName>
        <fullName evidence="3">Toll/interleukin-1 receptor domain-containing protein</fullName>
    </submittedName>
</protein>
<dbReference type="GO" id="GO:0007165">
    <property type="term" value="P:signal transduction"/>
    <property type="evidence" value="ECO:0007669"/>
    <property type="project" value="InterPro"/>
</dbReference>
<accession>A0A8J6J9M0</accession>
<feature type="region of interest" description="Disordered" evidence="1">
    <location>
        <begin position="186"/>
        <end position="257"/>
    </location>
</feature>
<proteinExistence type="predicted"/>
<dbReference type="InterPro" id="IPR000157">
    <property type="entry name" value="TIR_dom"/>
</dbReference>